<feature type="domain" description="Pirin N-terminal" evidence="4">
    <location>
        <begin position="22"/>
        <end position="125"/>
    </location>
</feature>
<dbReference type="InterPro" id="IPR012093">
    <property type="entry name" value="Pirin"/>
</dbReference>
<dbReference type="InterPro" id="IPR008778">
    <property type="entry name" value="Pirin_C_dom"/>
</dbReference>
<feature type="binding site" evidence="2">
    <location>
        <position position="62"/>
    </location>
    <ligand>
        <name>Fe cation</name>
        <dbReference type="ChEBI" id="CHEBI:24875"/>
    </ligand>
</feature>
<dbReference type="InterPro" id="IPR014710">
    <property type="entry name" value="RmlC-like_jellyroll"/>
</dbReference>
<keyword evidence="2" id="KW-0408">Iron</keyword>
<organism evidence="6 7">
    <name type="scientific">Jeotgalibacillus soli</name>
    <dbReference type="NCBI Taxonomy" id="889306"/>
    <lineage>
        <taxon>Bacteria</taxon>
        <taxon>Bacillati</taxon>
        <taxon>Bacillota</taxon>
        <taxon>Bacilli</taxon>
        <taxon>Bacillales</taxon>
        <taxon>Caryophanaceae</taxon>
        <taxon>Jeotgalibacillus</taxon>
    </lineage>
</organism>
<dbReference type="PANTHER" id="PTHR43594:SF1">
    <property type="entry name" value="QUERCETIN 2,3-DIOXYGENASE PA2418-RELATED"/>
    <property type="match status" value="1"/>
</dbReference>
<dbReference type="PIRSF" id="PIRSF006232">
    <property type="entry name" value="Pirin"/>
    <property type="match status" value="1"/>
</dbReference>
<evidence type="ECO:0000313" key="6">
    <source>
        <dbReference type="EMBL" id="KIL45382.1"/>
    </source>
</evidence>
<feature type="binding site" evidence="2">
    <location>
        <position position="106"/>
    </location>
    <ligand>
        <name>Fe cation</name>
        <dbReference type="ChEBI" id="CHEBI:24875"/>
    </ligand>
</feature>
<evidence type="ECO:0000259" key="4">
    <source>
        <dbReference type="Pfam" id="PF02678"/>
    </source>
</evidence>
<evidence type="ECO:0000259" key="5">
    <source>
        <dbReference type="Pfam" id="PF05726"/>
    </source>
</evidence>
<sequence length="283" mass="31585">MKKQIERVIDGSQPFSVGDFTVRNYLPNNLDPHRMSPFFFMDHGPAAIFPPISGKGRTDGLHPHRGIETVTIVLEGNVTHFDTKGNGGTIKENEAQWMTAGSGIQHMEFPELPNGGTLDFIQLWVNLPKSHKLTDPNYQSLTADKIKKVDLPDDGGTVYVIAGEYKEINGPAKTFTPMNLWTVRFNKNGKANMSLYSEHNTAVYIVKGEVTINDEINVPSQKLVLFKNEGEKISLTSTCENTTVLMLSGEPINEPIAHRGPFVMNTDEEIMQAFKDYRNGLFD</sequence>
<evidence type="ECO:0000256" key="1">
    <source>
        <dbReference type="ARBA" id="ARBA00008416"/>
    </source>
</evidence>
<dbReference type="EMBL" id="JXRP01000018">
    <property type="protein sequence ID" value="KIL45382.1"/>
    <property type="molecule type" value="Genomic_DNA"/>
</dbReference>
<dbReference type="InterPro" id="IPR003829">
    <property type="entry name" value="Pirin_N_dom"/>
</dbReference>
<dbReference type="InterPro" id="IPR011051">
    <property type="entry name" value="RmlC_Cupin_sf"/>
</dbReference>
<feature type="binding site" evidence="2">
    <location>
        <position position="64"/>
    </location>
    <ligand>
        <name>Fe cation</name>
        <dbReference type="ChEBI" id="CHEBI:24875"/>
    </ligand>
</feature>
<dbReference type="Proteomes" id="UP000031938">
    <property type="component" value="Unassembled WGS sequence"/>
</dbReference>
<dbReference type="InterPro" id="IPR053186">
    <property type="entry name" value="QDO-related"/>
</dbReference>
<evidence type="ECO:0000256" key="2">
    <source>
        <dbReference type="PIRSR" id="PIRSR006232-1"/>
    </source>
</evidence>
<dbReference type="RefSeq" id="WP_041089709.1">
    <property type="nucleotide sequence ID" value="NZ_JXRP01000018.1"/>
</dbReference>
<dbReference type="Gene3D" id="2.60.120.10">
    <property type="entry name" value="Jelly Rolls"/>
    <property type="match status" value="2"/>
</dbReference>
<comment type="cofactor">
    <cofactor evidence="2">
        <name>Fe cation</name>
        <dbReference type="ChEBI" id="CHEBI:24875"/>
    </cofactor>
    <text evidence="2">Binds 1 Fe cation per subunit.</text>
</comment>
<name>A0A0C2V8T7_9BACL</name>
<proteinExistence type="inferred from homology"/>
<evidence type="ECO:0008006" key="8">
    <source>
        <dbReference type="Google" id="ProtNLM"/>
    </source>
</evidence>
<dbReference type="PANTHER" id="PTHR43594">
    <property type="entry name" value="QUERCETIN 2,3-DIOXYGENASE"/>
    <property type="match status" value="1"/>
</dbReference>
<protein>
    <recommendedName>
        <fullName evidence="8">Pirin</fullName>
    </recommendedName>
</protein>
<gene>
    <name evidence="6" type="ORF">KP78_29260</name>
</gene>
<accession>A0A0C2V8T7</accession>
<dbReference type="GO" id="GO:0046872">
    <property type="term" value="F:metal ion binding"/>
    <property type="evidence" value="ECO:0007669"/>
    <property type="project" value="UniProtKB-KW"/>
</dbReference>
<evidence type="ECO:0000313" key="7">
    <source>
        <dbReference type="Proteomes" id="UP000031938"/>
    </source>
</evidence>
<dbReference type="Pfam" id="PF05726">
    <property type="entry name" value="Pirin_C"/>
    <property type="match status" value="1"/>
</dbReference>
<comment type="caution">
    <text evidence="6">The sequence shown here is derived from an EMBL/GenBank/DDBJ whole genome shotgun (WGS) entry which is preliminary data.</text>
</comment>
<feature type="domain" description="Pirin C-terminal" evidence="5">
    <location>
        <begin position="181"/>
        <end position="282"/>
    </location>
</feature>
<dbReference type="OrthoDB" id="321327at2"/>
<dbReference type="CDD" id="cd02909">
    <property type="entry name" value="cupin_pirin_N"/>
    <property type="match status" value="1"/>
</dbReference>
<keyword evidence="7" id="KW-1185">Reference proteome</keyword>
<dbReference type="PATRIC" id="fig|889306.3.peg.2939"/>
<evidence type="ECO:0000256" key="3">
    <source>
        <dbReference type="RuleBase" id="RU003457"/>
    </source>
</evidence>
<dbReference type="CDD" id="cd02247">
    <property type="entry name" value="cupin_pirin_C"/>
    <property type="match status" value="1"/>
</dbReference>
<dbReference type="Pfam" id="PF02678">
    <property type="entry name" value="Pirin"/>
    <property type="match status" value="1"/>
</dbReference>
<dbReference type="SUPFAM" id="SSF51182">
    <property type="entry name" value="RmlC-like cupins"/>
    <property type="match status" value="1"/>
</dbReference>
<feature type="binding site" evidence="2">
    <location>
        <position position="108"/>
    </location>
    <ligand>
        <name>Fe cation</name>
        <dbReference type="ChEBI" id="CHEBI:24875"/>
    </ligand>
</feature>
<comment type="similarity">
    <text evidence="1 3">Belongs to the pirin family.</text>
</comment>
<keyword evidence="2" id="KW-0479">Metal-binding</keyword>
<reference evidence="6 7" key="1">
    <citation type="submission" date="2015-01" db="EMBL/GenBank/DDBJ databases">
        <title>Genome sequencing of Jeotgalibacillus soli.</title>
        <authorList>
            <person name="Goh K.M."/>
            <person name="Chan K.-G."/>
            <person name="Yaakop A.S."/>
            <person name="Ee R."/>
            <person name="Gan H.M."/>
            <person name="Chan C.S."/>
        </authorList>
    </citation>
    <scope>NUCLEOTIDE SEQUENCE [LARGE SCALE GENOMIC DNA]</scope>
    <source>
        <strain evidence="6 7">P9</strain>
    </source>
</reference>
<dbReference type="AlphaFoldDB" id="A0A0C2V8T7"/>